<gene>
    <name evidence="4" type="ORF">F443_18925</name>
</gene>
<dbReference type="InterPro" id="IPR011989">
    <property type="entry name" value="ARM-like"/>
</dbReference>
<dbReference type="Pfam" id="PF10165">
    <property type="entry name" value="Ric8"/>
    <property type="match status" value="1"/>
</dbReference>
<comment type="caution">
    <text evidence="4">The sequence shown here is derived from an EMBL/GenBank/DDBJ whole genome shotgun (WGS) entry which is preliminary data.</text>
</comment>
<dbReference type="OrthoDB" id="5585685at2759"/>
<dbReference type="InterPro" id="IPR019318">
    <property type="entry name" value="Gua_nucleotide_exch_fac_Ric8"/>
</dbReference>
<dbReference type="AlphaFoldDB" id="V9E683"/>
<dbReference type="Gene3D" id="1.25.10.10">
    <property type="entry name" value="Leucine-rich Repeat Variant"/>
    <property type="match status" value="1"/>
</dbReference>
<evidence type="ECO:0000256" key="3">
    <source>
        <dbReference type="ARBA" id="ARBA00023186"/>
    </source>
</evidence>
<keyword evidence="3" id="KW-0143">Chaperone</keyword>
<dbReference type="Proteomes" id="UP000018721">
    <property type="component" value="Unassembled WGS sequence"/>
</dbReference>
<dbReference type="GO" id="GO:0005085">
    <property type="term" value="F:guanyl-nucleotide exchange factor activity"/>
    <property type="evidence" value="ECO:0007669"/>
    <property type="project" value="UniProtKB-KW"/>
</dbReference>
<keyword evidence="5" id="KW-1185">Reference proteome</keyword>
<dbReference type="PANTHER" id="PTHR12425">
    <property type="entry name" value="SYNEMBRYN"/>
    <property type="match status" value="1"/>
</dbReference>
<protein>
    <submittedName>
        <fullName evidence="4">Uncharacterized protein</fullName>
    </submittedName>
</protein>
<proteinExistence type="inferred from homology"/>
<name>V9E683_PHYNI</name>
<dbReference type="eggNOG" id="ENOG502RGDG">
    <property type="taxonomic scope" value="Eukaryota"/>
</dbReference>
<accession>V9E683</accession>
<dbReference type="GO" id="GO:0001965">
    <property type="term" value="F:G-protein alpha-subunit binding"/>
    <property type="evidence" value="ECO:0007669"/>
    <property type="project" value="TreeGrafter"/>
</dbReference>
<comment type="similarity">
    <text evidence="1">Belongs to the synembryn family.</text>
</comment>
<dbReference type="PANTHER" id="PTHR12425:SF5">
    <property type="entry name" value="SYNEMBRYN"/>
    <property type="match status" value="1"/>
</dbReference>
<evidence type="ECO:0000256" key="1">
    <source>
        <dbReference type="ARBA" id="ARBA00009049"/>
    </source>
</evidence>
<dbReference type="HOGENOM" id="CLU_053782_0_0_1"/>
<dbReference type="GO" id="GO:0005737">
    <property type="term" value="C:cytoplasm"/>
    <property type="evidence" value="ECO:0007669"/>
    <property type="project" value="TreeGrafter"/>
</dbReference>
<keyword evidence="2" id="KW-0344">Guanine-nucleotide releasing factor</keyword>
<evidence type="ECO:0000256" key="2">
    <source>
        <dbReference type="ARBA" id="ARBA00022658"/>
    </source>
</evidence>
<sequence>MTAWIEEFARAVEIGTAHLNSVPGREEAVERILAFLAKVNNPTVENDEAICRLLGACRVFMRDRRGIDKLLSAESLDSFLLLAENRSWSSALREEALKCMINSVYSRPEFVSQTLIDQGFVARLLSIAKMGDDVALHWLVWKVLLVSCEAPEYCVRMVKDCYSIVVLIPQTLFYGFNHGNQAEIAIGARATLLLDLVKLITVLVNEMQWTAEQETLQPDIFRTVHRLGRLLLEILQFKHPSLSPLNDSLIELKNKVMEVFMFLPGSLLAAFIQQQHRENAGYIERSLLSPVLDHLHAMLLVVRVEKTSPLKEMLPTIIVCHNLAKTGGQDILTCFKDAVLPATEPTDSVTNAFGRTKILFFKHLKFFLTCLDTDVRRYTSEWLFLLCDENGKDFSLLNSFIACMGVSSYAFHFQNLLPVAPR</sequence>
<dbReference type="EMBL" id="ANIZ01003308">
    <property type="protein sequence ID" value="ETI34600.1"/>
    <property type="molecule type" value="Genomic_DNA"/>
</dbReference>
<dbReference type="GO" id="GO:0007186">
    <property type="term" value="P:G protein-coupled receptor signaling pathway"/>
    <property type="evidence" value="ECO:0007669"/>
    <property type="project" value="TreeGrafter"/>
</dbReference>
<reference evidence="4 5" key="1">
    <citation type="submission" date="2013-11" db="EMBL/GenBank/DDBJ databases">
        <title>The Genome Sequence of Phytophthora parasitica P1569.</title>
        <authorList>
            <consortium name="The Broad Institute Genomics Platform"/>
            <person name="Russ C."/>
            <person name="Tyler B."/>
            <person name="Panabieres F."/>
            <person name="Shan W."/>
            <person name="Tripathy S."/>
            <person name="Grunwald N."/>
            <person name="Machado M."/>
            <person name="Johnson C.S."/>
            <person name="Arredondo F."/>
            <person name="Hong C."/>
            <person name="Coffey M."/>
            <person name="Young S.K."/>
            <person name="Zeng Q."/>
            <person name="Gargeya S."/>
            <person name="Fitzgerald M."/>
            <person name="Abouelleil A."/>
            <person name="Alvarado L."/>
            <person name="Chapman S.B."/>
            <person name="Gainer-Dewar J."/>
            <person name="Goldberg J."/>
            <person name="Griggs A."/>
            <person name="Gujja S."/>
            <person name="Hansen M."/>
            <person name="Howarth C."/>
            <person name="Imamovic A."/>
            <person name="Ireland A."/>
            <person name="Larimer J."/>
            <person name="McCowan C."/>
            <person name="Murphy C."/>
            <person name="Pearson M."/>
            <person name="Poon T.W."/>
            <person name="Priest M."/>
            <person name="Roberts A."/>
            <person name="Saif S."/>
            <person name="Shea T."/>
            <person name="Sykes S."/>
            <person name="Wortman J."/>
            <person name="Nusbaum C."/>
            <person name="Birren B."/>
        </authorList>
    </citation>
    <scope>NUCLEOTIDE SEQUENCE [LARGE SCALE GENOMIC DNA]</scope>
    <source>
        <strain evidence="4 5">P1569</strain>
    </source>
</reference>
<organism evidence="4 5">
    <name type="scientific">Phytophthora nicotianae P1569</name>
    <dbReference type="NCBI Taxonomy" id="1317065"/>
    <lineage>
        <taxon>Eukaryota</taxon>
        <taxon>Sar</taxon>
        <taxon>Stramenopiles</taxon>
        <taxon>Oomycota</taxon>
        <taxon>Peronosporomycetes</taxon>
        <taxon>Peronosporales</taxon>
        <taxon>Peronosporaceae</taxon>
        <taxon>Phytophthora</taxon>
    </lineage>
</organism>
<evidence type="ECO:0000313" key="4">
    <source>
        <dbReference type="EMBL" id="ETI34600.1"/>
    </source>
</evidence>
<evidence type="ECO:0000313" key="5">
    <source>
        <dbReference type="Proteomes" id="UP000018721"/>
    </source>
</evidence>